<dbReference type="OMA" id="YLHKAFP"/>
<comment type="similarity">
    <text evidence="1">Belongs to the methyltransferase superfamily. METL family.</text>
</comment>
<evidence type="ECO:0000256" key="2">
    <source>
        <dbReference type="ARBA" id="ARBA00022603"/>
    </source>
</evidence>
<name>K0S1M5_THAOC</name>
<keyword evidence="7" id="KW-1185">Reference proteome</keyword>
<dbReference type="GO" id="GO:0008173">
    <property type="term" value="F:RNA methyltransferase activity"/>
    <property type="evidence" value="ECO:0007669"/>
    <property type="project" value="UniProtKB-ARBA"/>
</dbReference>
<dbReference type="AlphaFoldDB" id="K0S1M5"/>
<dbReference type="CDD" id="cd02440">
    <property type="entry name" value="AdoMet_MTases"/>
    <property type="match status" value="1"/>
</dbReference>
<dbReference type="Pfam" id="PF08242">
    <property type="entry name" value="Methyltransf_12"/>
    <property type="match status" value="1"/>
</dbReference>
<reference evidence="6 7" key="1">
    <citation type="journal article" date="2012" name="Genome Biol.">
        <title>Genome and low-iron response of an oceanic diatom adapted to chronic iron limitation.</title>
        <authorList>
            <person name="Lommer M."/>
            <person name="Specht M."/>
            <person name="Roy A.S."/>
            <person name="Kraemer L."/>
            <person name="Andreson R."/>
            <person name="Gutowska M.A."/>
            <person name="Wolf J."/>
            <person name="Bergner S.V."/>
            <person name="Schilhabel M.B."/>
            <person name="Klostermeier U.C."/>
            <person name="Beiko R.G."/>
            <person name="Rosenstiel P."/>
            <person name="Hippler M."/>
            <person name="Laroche J."/>
        </authorList>
    </citation>
    <scope>NUCLEOTIDE SEQUENCE [LARGE SCALE GENOMIC DNA]</scope>
    <source>
        <strain evidence="6 7">CCMP1005</strain>
    </source>
</reference>
<dbReference type="Proteomes" id="UP000266841">
    <property type="component" value="Unassembled WGS sequence"/>
</dbReference>
<protein>
    <recommendedName>
        <fullName evidence="5">Methyltransferase type 12 domain-containing protein</fullName>
    </recommendedName>
</protein>
<dbReference type="GO" id="GO:0008757">
    <property type="term" value="F:S-adenosylmethionine-dependent methyltransferase activity"/>
    <property type="evidence" value="ECO:0007669"/>
    <property type="project" value="UniProtKB-ARBA"/>
</dbReference>
<dbReference type="Gene3D" id="3.40.50.150">
    <property type="entry name" value="Vaccinia Virus protein VP39"/>
    <property type="match status" value="2"/>
</dbReference>
<dbReference type="PANTHER" id="PTHR22809">
    <property type="entry name" value="METHYLTRANSFERASE-RELATED"/>
    <property type="match status" value="1"/>
</dbReference>
<gene>
    <name evidence="6" type="ORF">THAOC_27929</name>
</gene>
<organism evidence="6 7">
    <name type="scientific">Thalassiosira oceanica</name>
    <name type="common">Marine diatom</name>
    <dbReference type="NCBI Taxonomy" id="159749"/>
    <lineage>
        <taxon>Eukaryota</taxon>
        <taxon>Sar</taxon>
        <taxon>Stramenopiles</taxon>
        <taxon>Ochrophyta</taxon>
        <taxon>Bacillariophyta</taxon>
        <taxon>Coscinodiscophyceae</taxon>
        <taxon>Thalassiosirophycidae</taxon>
        <taxon>Thalassiosirales</taxon>
        <taxon>Thalassiosiraceae</taxon>
        <taxon>Thalassiosira</taxon>
    </lineage>
</organism>
<evidence type="ECO:0000256" key="1">
    <source>
        <dbReference type="ARBA" id="ARBA00009725"/>
    </source>
</evidence>
<evidence type="ECO:0000259" key="5">
    <source>
        <dbReference type="Pfam" id="PF08242"/>
    </source>
</evidence>
<keyword evidence="2" id="KW-0489">Methyltransferase</keyword>
<dbReference type="GO" id="GO:0032259">
    <property type="term" value="P:methylation"/>
    <property type="evidence" value="ECO:0007669"/>
    <property type="project" value="UniProtKB-KW"/>
</dbReference>
<evidence type="ECO:0000313" key="7">
    <source>
        <dbReference type="Proteomes" id="UP000266841"/>
    </source>
</evidence>
<proteinExistence type="inferred from homology"/>
<evidence type="ECO:0000313" key="6">
    <source>
        <dbReference type="EMBL" id="EJK52767.1"/>
    </source>
</evidence>
<accession>K0S1M5</accession>
<dbReference type="InterPro" id="IPR026113">
    <property type="entry name" value="METTL2/6/8-like"/>
</dbReference>
<dbReference type="InterPro" id="IPR029063">
    <property type="entry name" value="SAM-dependent_MTases_sf"/>
</dbReference>
<dbReference type="OrthoDB" id="417697at2759"/>
<dbReference type="SUPFAM" id="SSF53335">
    <property type="entry name" value="S-adenosyl-L-methionine-dependent methyltransferases"/>
    <property type="match status" value="2"/>
</dbReference>
<comment type="caution">
    <text evidence="6">The sequence shown here is derived from an EMBL/GenBank/DDBJ whole genome shotgun (WGS) entry which is preliminary data.</text>
</comment>
<feature type="domain" description="Methyltransferase type 12" evidence="5">
    <location>
        <begin position="138"/>
        <end position="257"/>
    </location>
</feature>
<feature type="region of interest" description="Disordered" evidence="4">
    <location>
        <begin position="15"/>
        <end position="42"/>
    </location>
</feature>
<dbReference type="eggNOG" id="KOG2361">
    <property type="taxonomic scope" value="Eukaryota"/>
</dbReference>
<evidence type="ECO:0000256" key="4">
    <source>
        <dbReference type="SAM" id="MobiDB-lite"/>
    </source>
</evidence>
<dbReference type="EMBL" id="AGNL01039278">
    <property type="protein sequence ID" value="EJK52767.1"/>
    <property type="molecule type" value="Genomic_DNA"/>
</dbReference>
<sequence length="662" mass="74340">MPFMSELKGAAKKNGRATCGFGMNGQRKKRQKPEVGFTPRGRNRVVTNSLGMTQAQTGTIFITTMVRRIKEYFDDPTPVRLNLHPVDSNCTHATTGTSFFKDRHYLHKAFPAELAWLYCESSNDFDTMSGREDCVTVVEIGCGVGNAVLPLIEQHAKLTWNSPPLIVHCLDFAPSAIDLLKNDTRFCEPHTAHVYDVSSMHPSTINLDCGRTSSTLAGSADVAILLFCLSAIGPHPSPPLARAAQHVIDMLKPGGVLLMRDYGMLDEAQLKLGKGAAIGNNFYRKGDGTGVFYFELDNLRDLFVNKHDQDGKLEELELDYIQRVYRNRGDNSTRRRVWIQGRFRKPLHGTNISSPGAGALLSIPENSQWDNHYKFRRKDERLSLPSNLVQMFPIEFESWRELLGVQKKKKGRKNLKLTEDNGRDYTSSEPTTIIEVGSGLGNETLLNIAQKVKENEGLESRSVFPPLQHIEFMDISSEAIEKLKQDSRFSGTASYLRAKVCDLTSNDISPSSPANIIVLLYTLSAIGRYSRLEDDQEGADTSKTRVAVKNLVNMLHPGGIILFRDFGRHDDDQLRLNTIVGSRLSDNFYLKRVNEDSLEVPPTGTLCYFFDLEEVRDLFTSAGMEVLQLEKLSRVYKKKDGGAAERRRVWIHGRFRKPSAKT</sequence>
<dbReference type="PANTHER" id="PTHR22809:SF5">
    <property type="entry name" value="TRNA N(3)-METHYLCYTIDINE METHYLTRANSFERASE METTL6"/>
    <property type="match status" value="1"/>
</dbReference>
<evidence type="ECO:0000256" key="3">
    <source>
        <dbReference type="ARBA" id="ARBA00022679"/>
    </source>
</evidence>
<dbReference type="Pfam" id="PF13489">
    <property type="entry name" value="Methyltransf_23"/>
    <property type="match status" value="1"/>
</dbReference>
<dbReference type="InterPro" id="IPR013217">
    <property type="entry name" value="Methyltransf_12"/>
</dbReference>
<keyword evidence="3" id="KW-0808">Transferase</keyword>